<dbReference type="Proteomes" id="UP000636960">
    <property type="component" value="Unassembled WGS sequence"/>
</dbReference>
<organism evidence="1 2">
    <name type="scientific">Paractinoplanes rishiriensis</name>
    <dbReference type="NCBI Taxonomy" id="1050105"/>
    <lineage>
        <taxon>Bacteria</taxon>
        <taxon>Bacillati</taxon>
        <taxon>Actinomycetota</taxon>
        <taxon>Actinomycetes</taxon>
        <taxon>Micromonosporales</taxon>
        <taxon>Micromonosporaceae</taxon>
        <taxon>Paractinoplanes</taxon>
    </lineage>
</organism>
<accession>A0A919K2H0</accession>
<evidence type="ECO:0000313" key="1">
    <source>
        <dbReference type="EMBL" id="GIE99661.1"/>
    </source>
</evidence>
<gene>
    <name evidence="1" type="ORF">Ari01nite_71260</name>
</gene>
<reference evidence="1" key="1">
    <citation type="submission" date="2021-01" db="EMBL/GenBank/DDBJ databases">
        <title>Whole genome shotgun sequence of Actinoplanes rishiriensis NBRC 108556.</title>
        <authorList>
            <person name="Komaki H."/>
            <person name="Tamura T."/>
        </authorList>
    </citation>
    <scope>NUCLEOTIDE SEQUENCE</scope>
    <source>
        <strain evidence="1">NBRC 108556</strain>
    </source>
</reference>
<keyword evidence="2" id="KW-1185">Reference proteome</keyword>
<dbReference type="AlphaFoldDB" id="A0A919K2H0"/>
<dbReference type="EMBL" id="BOMV01000076">
    <property type="protein sequence ID" value="GIE99661.1"/>
    <property type="molecule type" value="Genomic_DNA"/>
</dbReference>
<comment type="caution">
    <text evidence="1">The sequence shown here is derived from an EMBL/GenBank/DDBJ whole genome shotgun (WGS) entry which is preliminary data.</text>
</comment>
<evidence type="ECO:0000313" key="2">
    <source>
        <dbReference type="Proteomes" id="UP000636960"/>
    </source>
</evidence>
<protein>
    <submittedName>
        <fullName evidence="1">Uncharacterized protein</fullName>
    </submittedName>
</protein>
<name>A0A919K2H0_9ACTN</name>
<proteinExistence type="predicted"/>
<sequence length="404" mass="43508">MGAAWLDVARAGDVEAVLADLRTGEPTTEPSDLRAWLTAQDGGSRIELYSDGGYGMLGDLVAGVLRRTGVVRRAVIYLDHDEFGTEHVVLTRDEAGTVRRVHHVYADLDDEGSPSLTGIPAAAGTGPGRTPGGLIDNPAARSALADLFGMPATAVQEAADRAARAEKDPATDNNPSEEWLEAFGMGWDRRGDGAPVNLRPGPVWRDAVARQVAPRLPGQWLARDYDLVRLPASPVMCVVLPGRHSGNAVIHPMYVPGSYGTLQFCVELRSAVGDQAPDPIEPLIHDLTATALPFFDRYGHPDGLHRLCQERVDARPGGRVNPHDLRCLAATEVILGRYHEAAANYAELARNTAGSTAAWARDIAEEAHVRSRLLQYEPAVVHEALTDTIHEQMTHVGLNSGPRP</sequence>